<dbReference type="GeneID" id="9698433"/>
<gene>
    <name evidence="3" type="ORF">Eint_091130</name>
</gene>
<reference evidence="3 4" key="1">
    <citation type="journal article" date="2010" name="Nat. Commun.">
        <title>The complete sequence of the smallest known nuclear genome from the microsporidian Encephalitozoon intestinalis.</title>
        <authorList>
            <person name="Corradi N."/>
            <person name="Pombert J.-F."/>
            <person name="Farinelli L."/>
            <person name="Didier E.S."/>
            <person name="Keeling P.J."/>
        </authorList>
    </citation>
    <scope>NUCLEOTIDE SEQUENCE [LARGE SCALE GENOMIC DNA]</scope>
    <source>
        <strain evidence="3 4">ATCC 50506</strain>
    </source>
</reference>
<organism evidence="3 4">
    <name type="scientific">Encephalitozoon intestinalis (strain ATCC 50506)</name>
    <name type="common">Microsporidian parasite</name>
    <name type="synonym">Septata intestinalis</name>
    <dbReference type="NCBI Taxonomy" id="876142"/>
    <lineage>
        <taxon>Eukaryota</taxon>
        <taxon>Fungi</taxon>
        <taxon>Fungi incertae sedis</taxon>
        <taxon>Microsporidia</taxon>
        <taxon>Unikaryonidae</taxon>
        <taxon>Encephalitozoon</taxon>
    </lineage>
</organism>
<sequence>MIESPAIKKFIVNYFIEHSQENIDDIAARIDGCLRKRFVENEVVSVVRSGEWGRISRVAGDRYVVSILSLDGGREERLHFSELARKDMAGRTEVKGYLLGITMETPFGRVLKENAFRSIRDSGEVMKCKVPQSQCYEGSFVSRRGVGGTERRKWKTEKEGQGSREKNEERETEGSRAKRASVRKEGTKETSVSSILLVGPSQALEIPGLRKEDIELVMKIFGVVANFGGFFGIQEIDVLSLGRAIVDPWYEDDTICKIHLKLISGLRTEMDSVGMEEFVENSKACIEWAKEQGREEDLAGDGGEMEECLEQSLGCGEEGWKKDLRKLIESICDDGDTDIFGIVRSISGRSRALGRGEIRKRLVVIELLMNMFFTTEQFREIIWEKMEESKDLEKKKRELQTRLKRSVGWDGESKEAGEGSRAEMEKELGDTREKIFQLPVNTGVGTVDGVGLLHLGRKIYAAWEGDYYLVGRDRLADLCKKYKAKNKEERHVLESIGQNIEGLKGHL</sequence>
<dbReference type="EMBL" id="CP001950">
    <property type="protein sequence ID" value="ADM12242.2"/>
    <property type="molecule type" value="Genomic_DNA"/>
</dbReference>
<accession>E0S8X6</accession>
<dbReference type="InterPro" id="IPR031511">
    <property type="entry name" value="DUF5097"/>
</dbReference>
<feature type="region of interest" description="Disordered" evidence="1">
    <location>
        <begin position="147"/>
        <end position="186"/>
    </location>
</feature>
<dbReference type="Pfam" id="PF17020">
    <property type="entry name" value="DUF5097"/>
    <property type="match status" value="1"/>
</dbReference>
<evidence type="ECO:0000256" key="1">
    <source>
        <dbReference type="SAM" id="MobiDB-lite"/>
    </source>
</evidence>
<dbReference type="OrthoDB" id="2196404at2759"/>
<evidence type="ECO:0000313" key="4">
    <source>
        <dbReference type="Proteomes" id="UP000002313"/>
    </source>
</evidence>
<reference evidence="3 4" key="2">
    <citation type="journal article" date="2012" name="Proc. Natl. Acad. Sci. U.S.A.">
        <title>Gain and loss of multiple functionally related, horizontally transferred genes in the reduced genomes of two microsporidian parasites.</title>
        <authorList>
            <person name="Pombert J.-F."/>
            <person name="Selman M."/>
            <person name="Burki F."/>
            <person name="Bardell F.T."/>
            <person name="Farinelli L."/>
            <person name="Solter L.F."/>
            <person name="Whitman D.W."/>
            <person name="Weiss L.M."/>
            <person name="Corradi N."/>
            <person name="Keeling P.J."/>
        </authorList>
    </citation>
    <scope>NUCLEOTIDE SEQUENCE [LARGE SCALE GENOMIC DNA]</scope>
    <source>
        <strain evidence="3 4">ATCC 50506</strain>
    </source>
</reference>
<evidence type="ECO:0000259" key="2">
    <source>
        <dbReference type="Pfam" id="PF17020"/>
    </source>
</evidence>
<dbReference type="HOGENOM" id="CLU_553237_0_0_1"/>
<dbReference type="AlphaFoldDB" id="E0S8X6"/>
<dbReference type="Proteomes" id="UP000002313">
    <property type="component" value="Chromosome IX"/>
</dbReference>
<keyword evidence="4" id="KW-1185">Reference proteome</keyword>
<feature type="domain" description="DUF5097" evidence="2">
    <location>
        <begin position="1"/>
        <end position="119"/>
    </location>
</feature>
<dbReference type="VEuPathDB" id="MicrosporidiaDB:Eint_091130"/>
<evidence type="ECO:0000313" key="3">
    <source>
        <dbReference type="EMBL" id="ADM12242.2"/>
    </source>
</evidence>
<feature type="compositionally biased region" description="Basic and acidic residues" evidence="1">
    <location>
        <begin position="156"/>
        <end position="186"/>
    </location>
</feature>
<dbReference type="KEGG" id="ein:Eint_091130"/>
<dbReference type="RefSeq" id="XP_003073602.2">
    <property type="nucleotide sequence ID" value="XM_003073556.2"/>
</dbReference>
<proteinExistence type="predicted"/>
<name>E0S8X6_ENCIT</name>
<protein>
    <recommendedName>
        <fullName evidence="2">DUF5097 domain-containing protein</fullName>
    </recommendedName>
</protein>